<sequence length="310" mass="35149">MEKIQLKSGELIEGSLEGNIVIEDSEYKLLIGFANKNNKVSLSMNIYNESDSSVMIFGKPVISENDMKEIEEKRLKVTEKKKSNISEFNLINNEETVNLMSTTRTFDYVKSETAYMDSSKIDDVYGVRVKLYQEENNGELLLLKGRSYAEDIEVALNNYDGFSEAVELYEVRAGFYFEEGHSTGTHPAEDDDGSDVFVYRILYDVLSLFGIPTSTLDAALNDGKGSLNVVDSVLQPSIEIQAGTDLEMDYDDKDVEIFIVGLNAHQGKVEGDFYAEMQYKERYHVPLGGYVYNYYESERAQDYFNLTVVD</sequence>
<reference evidence="1 2" key="1">
    <citation type="submission" date="2016-08" db="EMBL/GenBank/DDBJ databases">
        <title>Novel Firmicutes and Novel Genomes.</title>
        <authorList>
            <person name="Poppleton D.I."/>
            <person name="Gribaldo S."/>
        </authorList>
    </citation>
    <scope>NUCLEOTIDE SEQUENCE [LARGE SCALE GENOMIC DNA]</scope>
    <source>
        <strain evidence="1 2">CTT3</strain>
    </source>
</reference>
<evidence type="ECO:0000313" key="2">
    <source>
        <dbReference type="Proteomes" id="UP000284177"/>
    </source>
</evidence>
<proteinExistence type="predicted"/>
<dbReference type="Proteomes" id="UP000284177">
    <property type="component" value="Unassembled WGS sequence"/>
</dbReference>
<gene>
    <name evidence="1" type="ORF">BET03_03790</name>
</gene>
<dbReference type="RefSeq" id="WP_243096910.1">
    <property type="nucleotide sequence ID" value="NZ_MCIB01000023.1"/>
</dbReference>
<dbReference type="AlphaFoldDB" id="A0A419T109"/>
<accession>A0A419T109</accession>
<comment type="caution">
    <text evidence="1">The sequence shown here is derived from an EMBL/GenBank/DDBJ whole genome shotgun (WGS) entry which is preliminary data.</text>
</comment>
<organism evidence="1 2">
    <name type="scientific">Thermohalobacter berrensis</name>
    <dbReference type="NCBI Taxonomy" id="99594"/>
    <lineage>
        <taxon>Bacteria</taxon>
        <taxon>Bacillati</taxon>
        <taxon>Bacillota</taxon>
        <taxon>Tissierellia</taxon>
        <taxon>Tissierellales</taxon>
        <taxon>Thermohalobacteraceae</taxon>
        <taxon>Thermohalobacter</taxon>
    </lineage>
</organism>
<protein>
    <submittedName>
        <fullName evidence="1">Uncharacterized protein</fullName>
    </submittedName>
</protein>
<keyword evidence="2" id="KW-1185">Reference proteome</keyword>
<evidence type="ECO:0000313" key="1">
    <source>
        <dbReference type="EMBL" id="RKD31260.1"/>
    </source>
</evidence>
<name>A0A419T109_9FIRM</name>
<dbReference type="EMBL" id="MCIB01000023">
    <property type="protein sequence ID" value="RKD31260.1"/>
    <property type="molecule type" value="Genomic_DNA"/>
</dbReference>